<evidence type="ECO:0000313" key="2">
    <source>
        <dbReference type="EMBL" id="KAB2811994.1"/>
    </source>
</evidence>
<gene>
    <name evidence="2" type="ORF">F9L07_09185</name>
</gene>
<dbReference type="Proteomes" id="UP000449906">
    <property type="component" value="Unassembled WGS sequence"/>
</dbReference>
<dbReference type="Pfam" id="PF01882">
    <property type="entry name" value="DUF58"/>
    <property type="match status" value="1"/>
</dbReference>
<sequence>MRCSGRSPPRESRMTAHLTRIRSRLAIHAHRKVRGLLEGEYAAIHAGRGIDFNDLREYVRGDDVKDIDWKASARSRQLLVKRYVAERKHTVLLCVSTGRSMAAMNDAAVAKRELAVTVAGVMGHLAVQHGDLVALVHGNAESCHSERPGSGDLHLERLLGSAYDAIRPDGPPGDLATLLRHVVRTVRRRTILVVVTDETALADDAIALLRRLTVQHEVLFVTLGDLDPTLPAVADRRLVDIDAGTEVPGWLRRDERLRREYAALVDDEAQKLRRRLDQLGIAQEMVRDHDDAITAVFRLLERHRHARRR</sequence>
<evidence type="ECO:0000259" key="1">
    <source>
        <dbReference type="Pfam" id="PF01882"/>
    </source>
</evidence>
<feature type="domain" description="DUF58" evidence="1">
    <location>
        <begin position="54"/>
        <end position="268"/>
    </location>
</feature>
<accession>A0A7J5E216</accession>
<reference evidence="2 3" key="1">
    <citation type="submission" date="2019-09" db="EMBL/GenBank/DDBJ databases">
        <title>Pimelobacter sp. isolated from Paulinella.</title>
        <authorList>
            <person name="Jeong S.E."/>
        </authorList>
    </citation>
    <scope>NUCLEOTIDE SEQUENCE [LARGE SCALE GENOMIC DNA]</scope>
    <source>
        <strain evidence="2 3">Pch-N</strain>
    </source>
</reference>
<proteinExistence type="predicted"/>
<dbReference type="InterPro" id="IPR002881">
    <property type="entry name" value="DUF58"/>
</dbReference>
<dbReference type="PANTHER" id="PTHR33608">
    <property type="entry name" value="BLL2464 PROTEIN"/>
    <property type="match status" value="1"/>
</dbReference>
<dbReference type="EMBL" id="WBVM01000001">
    <property type="protein sequence ID" value="KAB2811994.1"/>
    <property type="molecule type" value="Genomic_DNA"/>
</dbReference>
<protein>
    <submittedName>
        <fullName evidence="2">DUF58 domain-containing protein</fullName>
    </submittedName>
</protein>
<dbReference type="AlphaFoldDB" id="A0A7J5E216"/>
<name>A0A7J5E216_NOCSI</name>
<organism evidence="2 3">
    <name type="scientific">Nocardioides simplex</name>
    <name type="common">Arthrobacter simplex</name>
    <dbReference type="NCBI Taxonomy" id="2045"/>
    <lineage>
        <taxon>Bacteria</taxon>
        <taxon>Bacillati</taxon>
        <taxon>Actinomycetota</taxon>
        <taxon>Actinomycetes</taxon>
        <taxon>Propionibacteriales</taxon>
        <taxon>Nocardioidaceae</taxon>
        <taxon>Pimelobacter</taxon>
    </lineage>
</organism>
<dbReference type="PANTHER" id="PTHR33608:SF6">
    <property type="entry name" value="BLL2464 PROTEIN"/>
    <property type="match status" value="1"/>
</dbReference>
<comment type="caution">
    <text evidence="2">The sequence shown here is derived from an EMBL/GenBank/DDBJ whole genome shotgun (WGS) entry which is preliminary data.</text>
</comment>
<evidence type="ECO:0000313" key="3">
    <source>
        <dbReference type="Proteomes" id="UP000449906"/>
    </source>
</evidence>